<protein>
    <recommendedName>
        <fullName evidence="2">Up-regulator of cell proliferation-like domain-containing protein</fullName>
    </recommendedName>
</protein>
<feature type="chain" id="PRO_5026833828" description="Up-regulator of cell proliferation-like domain-containing protein" evidence="1">
    <location>
        <begin position="21"/>
        <end position="340"/>
    </location>
</feature>
<feature type="signal peptide" evidence="1">
    <location>
        <begin position="1"/>
        <end position="20"/>
    </location>
</feature>
<sequence>MLMKTHQGYMYWLFLYGLLAFEFKCPEEISRNLRVKEACSDKSPDHYSCLLDQQSNTYTESCTDPADFVRPGQKYVIGVFRKNIDCDTLRYQPFKFWSQQLSQCVFAKSRCNEAGQIMLNFGSTFGDSACRCDHTQGYAFVHSHKEHCYCIPSNEDCTCYKKLCPSSYILTSDRKYFTSTELSPKVLYTILIVLLLVKTVEKEPIDDFELFIKKVGLDSFYPETMEISDAMKIYNKDMTPNLRGIAIMFIRNLVMLNYTCRDKLLEKYINKIPKYHTTVNKKDQNDNDSNIVNPLDLIVAVFKCSSPMLKQILAAKLFMCKLAIPLVFPALGKDRMLVSI</sequence>
<evidence type="ECO:0000259" key="2">
    <source>
        <dbReference type="Pfam" id="PF25496"/>
    </source>
</evidence>
<dbReference type="Pfam" id="PF25496">
    <property type="entry name" value="URGCP"/>
    <property type="match status" value="1"/>
</dbReference>
<feature type="domain" description="Up-regulator of cell proliferation-like" evidence="2">
    <location>
        <begin position="292"/>
        <end position="335"/>
    </location>
</feature>
<accession>A0A6J8A785</accession>
<dbReference type="Proteomes" id="UP000507470">
    <property type="component" value="Unassembled WGS sequence"/>
</dbReference>
<dbReference type="InterPro" id="IPR052986">
    <property type="entry name" value="VLIG_GTPase"/>
</dbReference>
<organism evidence="3 4">
    <name type="scientific">Mytilus coruscus</name>
    <name type="common">Sea mussel</name>
    <dbReference type="NCBI Taxonomy" id="42192"/>
    <lineage>
        <taxon>Eukaryota</taxon>
        <taxon>Metazoa</taxon>
        <taxon>Spiralia</taxon>
        <taxon>Lophotrochozoa</taxon>
        <taxon>Mollusca</taxon>
        <taxon>Bivalvia</taxon>
        <taxon>Autobranchia</taxon>
        <taxon>Pteriomorphia</taxon>
        <taxon>Mytilida</taxon>
        <taxon>Mytiloidea</taxon>
        <taxon>Mytilidae</taxon>
        <taxon>Mytilinae</taxon>
        <taxon>Mytilus</taxon>
    </lineage>
</organism>
<dbReference type="EMBL" id="CACVKT020000784">
    <property type="protein sequence ID" value="CAC5363062.1"/>
    <property type="molecule type" value="Genomic_DNA"/>
</dbReference>
<reference evidence="3 4" key="1">
    <citation type="submission" date="2020-06" db="EMBL/GenBank/DDBJ databases">
        <authorList>
            <person name="Li R."/>
            <person name="Bekaert M."/>
        </authorList>
    </citation>
    <scope>NUCLEOTIDE SEQUENCE [LARGE SCALE GENOMIC DNA]</scope>
    <source>
        <strain evidence="4">wild</strain>
    </source>
</reference>
<dbReference type="InterPro" id="IPR057365">
    <property type="entry name" value="URGCP"/>
</dbReference>
<dbReference type="AlphaFoldDB" id="A0A6J8A785"/>
<evidence type="ECO:0000313" key="3">
    <source>
        <dbReference type="EMBL" id="CAC5363062.1"/>
    </source>
</evidence>
<dbReference type="PANTHER" id="PTHR14819:SF25">
    <property type="entry name" value="CHROMOSOME UNDETERMINED SCAFFOLD_52, WHOLE GENOME SHOTGUN SEQUENCE"/>
    <property type="match status" value="1"/>
</dbReference>
<keyword evidence="1" id="KW-0732">Signal</keyword>
<gene>
    <name evidence="3" type="ORF">MCOR_4623</name>
</gene>
<name>A0A6J8A785_MYTCO</name>
<dbReference type="OrthoDB" id="6090904at2759"/>
<dbReference type="PANTHER" id="PTHR14819">
    <property type="entry name" value="GTP-BINDING"/>
    <property type="match status" value="1"/>
</dbReference>
<evidence type="ECO:0000313" key="4">
    <source>
        <dbReference type="Proteomes" id="UP000507470"/>
    </source>
</evidence>
<evidence type="ECO:0000256" key="1">
    <source>
        <dbReference type="SAM" id="SignalP"/>
    </source>
</evidence>
<keyword evidence="4" id="KW-1185">Reference proteome</keyword>
<proteinExistence type="predicted"/>